<keyword evidence="3" id="KW-1185">Reference proteome</keyword>
<comment type="caution">
    <text evidence="2">The sequence shown here is derived from an EMBL/GenBank/DDBJ whole genome shotgun (WGS) entry which is preliminary data.</text>
</comment>
<evidence type="ECO:0000256" key="1">
    <source>
        <dbReference type="SAM" id="MobiDB-lite"/>
    </source>
</evidence>
<dbReference type="EMBL" id="MLAK01001060">
    <property type="protein sequence ID" value="OHS98383.1"/>
    <property type="molecule type" value="Genomic_DNA"/>
</dbReference>
<feature type="region of interest" description="Disordered" evidence="1">
    <location>
        <begin position="605"/>
        <end position="656"/>
    </location>
</feature>
<feature type="compositionally biased region" description="Polar residues" evidence="1">
    <location>
        <begin position="625"/>
        <end position="647"/>
    </location>
</feature>
<proteinExistence type="predicted"/>
<dbReference type="RefSeq" id="XP_068351520.1">
    <property type="nucleotide sequence ID" value="XM_068494615.1"/>
</dbReference>
<feature type="compositionally biased region" description="Polar residues" evidence="1">
    <location>
        <begin position="582"/>
        <end position="591"/>
    </location>
</feature>
<dbReference type="GeneID" id="94829319"/>
<dbReference type="OrthoDB" id="10686205at2759"/>
<dbReference type="VEuPathDB" id="TrichDB:TRFO_08985"/>
<evidence type="ECO:0000313" key="2">
    <source>
        <dbReference type="EMBL" id="OHS98383.1"/>
    </source>
</evidence>
<evidence type="ECO:0000313" key="3">
    <source>
        <dbReference type="Proteomes" id="UP000179807"/>
    </source>
</evidence>
<protein>
    <submittedName>
        <fullName evidence="2">Uncharacterized protein</fullName>
    </submittedName>
</protein>
<dbReference type="AlphaFoldDB" id="A0A1J4JJ60"/>
<reference evidence="2" key="1">
    <citation type="submission" date="2016-10" db="EMBL/GenBank/DDBJ databases">
        <authorList>
            <person name="Benchimol M."/>
            <person name="Almeida L.G."/>
            <person name="Vasconcelos A.T."/>
            <person name="Perreira-Neves A."/>
            <person name="Rosa I.A."/>
            <person name="Tasca T."/>
            <person name="Bogo M.R."/>
            <person name="de Souza W."/>
        </authorList>
    </citation>
    <scope>NUCLEOTIDE SEQUENCE [LARGE SCALE GENOMIC DNA]</scope>
    <source>
        <strain evidence="2">K</strain>
    </source>
</reference>
<name>A0A1J4JJ60_9EUKA</name>
<feature type="region of interest" description="Disordered" evidence="1">
    <location>
        <begin position="516"/>
        <end position="539"/>
    </location>
</feature>
<sequence length="889" mass="103411">MDTAEYQAFSKLLQSGWSKRKIEAKYRQNFIQNNLELQKISRQNTKIKYFSHKKKHLTGSSSFDSFDGTFQTATNQSQLSLNENNQYLFITKYLSKYKSPINFVNNIKNEPVKFLSKFSTHLFNRVHDWTVKFIAYPKITSAAIGRYFKEDDEKLDFFVNVTFPSIFHHFVTEELHKAGASLIAFLISKQQLFLANAFVLAYLKYSSEYFLTLWKYFDEILNNKREFNNSFYYQNKSKNVKTTFLETQEIKNAFLEALSKSSSILSTYQIKLLEILCNRSKSNFGRLIFGKLYINSFVEHYCDRLILPHEADLVKILQITSVSLDSPFFADLCNAILKPKLCKVRTSHRLSGFLNQTSIILSPHEFYEMQNIVLSNKKLFKYPQNENKRLQFQENCIDDFSPIYFDINLAPNFKKVIEPHELSLFSGTFARNRTNQEIVLPNDDISQMMIEFDLYISHEANRKIYLSMIAQKNFELSLSLGAFSKLCVDISQVPHLIFPTSLDALVTDSNSDADSFKDFSDPDSSDKLTDKQSDSQFKKSSEFLNEIKDESDNYENENENQNNDDLDNDGSDILSDKESENDYQSNRSSQSLKDFETSFTELISHSNDDFVSDPNEALESDESENANTSENINAIDSINTGENTNESFLEAKPRMSRSNSRKIRRARFSSEFGNLCLNSDFRDNINTLIQQCGNNETKLWIFIRKLDQFESINNHSVFTGSNNESYIKFREIFEKHKKFFKLSNKDIPFLTYIKRCAVNLDKLVQLSHGSMIIGLINIGFELNMICDQSQKYPMETTKKDFVDVFIKCLMMTSNDKVIDALIWYRNLLLTFPDIKDMVPAETKVYLDFIGDNFNEFLKELEKEVFESSKLCSIYHGNEKDEKTEILQRF</sequence>
<feature type="region of interest" description="Disordered" evidence="1">
    <location>
        <begin position="552"/>
        <end position="591"/>
    </location>
</feature>
<gene>
    <name evidence="2" type="ORF">TRFO_08985</name>
</gene>
<organism evidence="2 3">
    <name type="scientific">Tritrichomonas foetus</name>
    <dbReference type="NCBI Taxonomy" id="1144522"/>
    <lineage>
        <taxon>Eukaryota</taxon>
        <taxon>Metamonada</taxon>
        <taxon>Parabasalia</taxon>
        <taxon>Tritrichomonadida</taxon>
        <taxon>Tritrichomonadidae</taxon>
        <taxon>Tritrichomonas</taxon>
    </lineage>
</organism>
<feature type="compositionally biased region" description="Acidic residues" evidence="1">
    <location>
        <begin position="552"/>
        <end position="570"/>
    </location>
</feature>
<dbReference type="Proteomes" id="UP000179807">
    <property type="component" value="Unassembled WGS sequence"/>
</dbReference>
<accession>A0A1J4JJ60</accession>